<feature type="domain" description="RecA family profile 1" evidence="7">
    <location>
        <begin position="90"/>
        <end position="270"/>
    </location>
</feature>
<dbReference type="SUPFAM" id="SSF52540">
    <property type="entry name" value="P-loop containing nucleoside triphosphate hydrolases"/>
    <property type="match status" value="1"/>
</dbReference>
<dbReference type="GO" id="GO:0000722">
    <property type="term" value="P:telomere maintenance via recombination"/>
    <property type="evidence" value="ECO:0007669"/>
    <property type="project" value="TreeGrafter"/>
</dbReference>
<keyword evidence="3" id="KW-0227">DNA damage</keyword>
<dbReference type="InterPro" id="IPR047348">
    <property type="entry name" value="XRCC3-like_C"/>
</dbReference>
<keyword evidence="4" id="KW-0067">ATP-binding</keyword>
<dbReference type="GO" id="GO:0045003">
    <property type="term" value="P:double-strand break repair via synthesis-dependent strand annealing"/>
    <property type="evidence" value="ECO:0007669"/>
    <property type="project" value="TreeGrafter"/>
</dbReference>
<dbReference type="GO" id="GO:0033065">
    <property type="term" value="C:Rad51C-XRCC3 complex"/>
    <property type="evidence" value="ECO:0007669"/>
    <property type="project" value="TreeGrafter"/>
</dbReference>
<dbReference type="InterPro" id="IPR020588">
    <property type="entry name" value="RecA_ATP-bd"/>
</dbReference>
<dbReference type="GO" id="GO:0000400">
    <property type="term" value="F:four-way junction DNA binding"/>
    <property type="evidence" value="ECO:0007669"/>
    <property type="project" value="TreeGrafter"/>
</dbReference>
<evidence type="ECO:0000259" key="7">
    <source>
        <dbReference type="PROSITE" id="PS50162"/>
    </source>
</evidence>
<dbReference type="CDD" id="cd19491">
    <property type="entry name" value="XRCC3"/>
    <property type="match status" value="1"/>
</dbReference>
<dbReference type="PANTHER" id="PTHR46487">
    <property type="entry name" value="DNA REPAIR PROTEIN XRCC3"/>
    <property type="match status" value="1"/>
</dbReference>
<dbReference type="GO" id="GO:0090656">
    <property type="term" value="P:t-circle formation"/>
    <property type="evidence" value="ECO:0007669"/>
    <property type="project" value="TreeGrafter"/>
</dbReference>
<evidence type="ECO:0000256" key="3">
    <source>
        <dbReference type="ARBA" id="ARBA00022763"/>
    </source>
</evidence>
<evidence type="ECO:0000256" key="5">
    <source>
        <dbReference type="ARBA" id="ARBA00023204"/>
    </source>
</evidence>
<reference evidence="8" key="1">
    <citation type="submission" date="2023-03" db="EMBL/GenBank/DDBJ databases">
        <authorList>
            <person name="Steffen K."/>
            <person name="Cardenas P."/>
        </authorList>
    </citation>
    <scope>NUCLEOTIDE SEQUENCE</scope>
</reference>
<proteinExistence type="predicted"/>
<comment type="subcellular location">
    <subcellularLocation>
        <location evidence="1">Nucleus</location>
    </subcellularLocation>
</comment>
<evidence type="ECO:0000256" key="2">
    <source>
        <dbReference type="ARBA" id="ARBA00022741"/>
    </source>
</evidence>
<evidence type="ECO:0000256" key="4">
    <source>
        <dbReference type="ARBA" id="ARBA00022840"/>
    </source>
</evidence>
<dbReference type="InterPro" id="IPR013632">
    <property type="entry name" value="Rad51_C"/>
</dbReference>
<evidence type="ECO:0000313" key="9">
    <source>
        <dbReference type="Proteomes" id="UP001174909"/>
    </source>
</evidence>
<dbReference type="Gene3D" id="3.40.50.300">
    <property type="entry name" value="P-loop containing nucleotide triphosphate hydrolases"/>
    <property type="match status" value="1"/>
</dbReference>
<accession>A0AA35WC97</accession>
<evidence type="ECO:0000256" key="6">
    <source>
        <dbReference type="ARBA" id="ARBA00023242"/>
    </source>
</evidence>
<name>A0AA35WC97_GEOBA</name>
<keyword evidence="5" id="KW-0234">DNA repair</keyword>
<dbReference type="AlphaFoldDB" id="A0AA35WC97"/>
<dbReference type="GO" id="GO:0140664">
    <property type="term" value="F:ATP-dependent DNA damage sensor activity"/>
    <property type="evidence" value="ECO:0007669"/>
    <property type="project" value="InterPro"/>
</dbReference>
<keyword evidence="6" id="KW-0539">Nucleus</keyword>
<dbReference type="GO" id="GO:0005524">
    <property type="term" value="F:ATP binding"/>
    <property type="evidence" value="ECO:0007669"/>
    <property type="project" value="UniProtKB-KW"/>
</dbReference>
<dbReference type="PROSITE" id="PS50162">
    <property type="entry name" value="RECA_2"/>
    <property type="match status" value="1"/>
</dbReference>
<evidence type="ECO:0000256" key="1">
    <source>
        <dbReference type="ARBA" id="ARBA00004123"/>
    </source>
</evidence>
<dbReference type="InterPro" id="IPR016467">
    <property type="entry name" value="DNA_recomb/repair_RecA-like"/>
</dbReference>
<dbReference type="Pfam" id="PF08423">
    <property type="entry name" value="Rad51"/>
    <property type="match status" value="1"/>
</dbReference>
<evidence type="ECO:0000313" key="8">
    <source>
        <dbReference type="EMBL" id="CAI8016088.1"/>
    </source>
</evidence>
<dbReference type="PIRSF" id="PIRSF005856">
    <property type="entry name" value="Rad51"/>
    <property type="match status" value="1"/>
</dbReference>
<dbReference type="GO" id="GO:0071140">
    <property type="term" value="P:resolution of mitotic recombination intermediates"/>
    <property type="evidence" value="ECO:0007669"/>
    <property type="project" value="TreeGrafter"/>
</dbReference>
<keyword evidence="2" id="KW-0547">Nucleotide-binding</keyword>
<sequence length="357" mass="37538">MAGSSSSKWSRTPVQSLPIHPRILSALRKGGILHVSSVLEESCSGLGRRTGLSEAEVKGLVSEVARAVLAGSPSPSTALSLYLTGQSQHCWGRLSVGCGLLDSSLRGGLLVSGLTEIAGISAAGKTQLCLQLCLTAQLPRTHGGLSSGAVYICTQDVFPTKRLRQLTQYFSQRHTHSHPSLTAQHLSDNIFVEHVATISSLTAQLEYKLPALLSTGRVGVVIIDSIAALFRAEYGAGQAAQRAAVLQTCGARLHHLSASYGVAVVCVNQVTAVMEERGGGVAPALGLAWASLVTSRITLSRDETVHSNLDCCKVPTAVKRELEVVFAPHLPPVSVDYYVTSAGIHGNQNMANCCPAT</sequence>
<dbReference type="Proteomes" id="UP001174909">
    <property type="component" value="Unassembled WGS sequence"/>
</dbReference>
<organism evidence="8 9">
    <name type="scientific">Geodia barretti</name>
    <name type="common">Barrett's horny sponge</name>
    <dbReference type="NCBI Taxonomy" id="519541"/>
    <lineage>
        <taxon>Eukaryota</taxon>
        <taxon>Metazoa</taxon>
        <taxon>Porifera</taxon>
        <taxon>Demospongiae</taxon>
        <taxon>Heteroscleromorpha</taxon>
        <taxon>Tetractinellida</taxon>
        <taxon>Astrophorina</taxon>
        <taxon>Geodiidae</taxon>
        <taxon>Geodia</taxon>
    </lineage>
</organism>
<dbReference type="GO" id="GO:0005657">
    <property type="term" value="C:replication fork"/>
    <property type="evidence" value="ECO:0007669"/>
    <property type="project" value="TreeGrafter"/>
</dbReference>
<dbReference type="EMBL" id="CASHTH010001493">
    <property type="protein sequence ID" value="CAI8016088.1"/>
    <property type="molecule type" value="Genomic_DNA"/>
</dbReference>
<keyword evidence="9" id="KW-1185">Reference proteome</keyword>
<protein>
    <submittedName>
        <fullName evidence="8">DNA repair protein XRCC3</fullName>
    </submittedName>
</protein>
<comment type="caution">
    <text evidence="8">The sequence shown here is derived from an EMBL/GenBank/DDBJ whole genome shotgun (WGS) entry which is preliminary data.</text>
</comment>
<dbReference type="PANTHER" id="PTHR46487:SF1">
    <property type="entry name" value="DNA REPAIR PROTEIN XRCC3"/>
    <property type="match status" value="1"/>
</dbReference>
<dbReference type="InterPro" id="IPR027417">
    <property type="entry name" value="P-loop_NTPase"/>
</dbReference>
<gene>
    <name evidence="8" type="ORF">GBAR_LOCUS9899</name>
</gene>